<keyword evidence="2" id="KW-1185">Reference proteome</keyword>
<dbReference type="Proteomes" id="UP000321820">
    <property type="component" value="Chromosome"/>
</dbReference>
<dbReference type="EMBL" id="CP042806">
    <property type="protein sequence ID" value="QEE30755.1"/>
    <property type="molecule type" value="Genomic_DNA"/>
</dbReference>
<gene>
    <name evidence="1" type="ORF">FTW19_23815</name>
</gene>
<reference evidence="1 2" key="1">
    <citation type="submission" date="2019-08" db="EMBL/GenBank/DDBJ databases">
        <title>Complete genome sequence of Terriglobus albidus strain ORNL.</title>
        <authorList>
            <person name="Podar M."/>
        </authorList>
    </citation>
    <scope>NUCLEOTIDE SEQUENCE [LARGE SCALE GENOMIC DNA]</scope>
    <source>
        <strain evidence="1 2">ORNL</strain>
    </source>
</reference>
<protein>
    <submittedName>
        <fullName evidence="1">Uncharacterized protein</fullName>
    </submittedName>
</protein>
<evidence type="ECO:0000313" key="1">
    <source>
        <dbReference type="EMBL" id="QEE30755.1"/>
    </source>
</evidence>
<name>A0A5B9EI81_9BACT</name>
<proteinExistence type="predicted"/>
<evidence type="ECO:0000313" key="2">
    <source>
        <dbReference type="Proteomes" id="UP000321820"/>
    </source>
</evidence>
<sequence>MNDDLLAKARQYAKQADLSIRAAALLRIARAESVKDISSARRSLMDGLALLDELPKRGSDHLHDEAREVAAAVDPRMLDQTPSETPHHGFPERTVQIMVEHGHIDPAVNYLLACDAPDSFPFLYLGNVLHKLDPMNAADAGRRVAILRKAFEMWRADIFNSDRDRRHFLYIFGRAWKELPPQEALAMVHAIVDEALQEPDYGISAGYPDGVHFSSLRQNSIFQVLHILMHLDPPRARALIDSHDQLAAAVHRYPNGRETIEQEAAAEAERLKAAGSTRDRGGYVLTGSRKDFPRQLRLMEAIRSGEFDFPFEDATEEYREDTSAASPNFAPKAFWPSTGAFRSVAYQAGKRLGIDAIPLLERIEDPDLRLFAMIELAAAMNGVPPPSVRWMRRPRPNPYKYRRRR</sequence>
<dbReference type="RefSeq" id="WP_147650052.1">
    <property type="nucleotide sequence ID" value="NZ_CP042806.1"/>
</dbReference>
<dbReference type="KEGG" id="talb:FTW19_23815"/>
<organism evidence="1 2">
    <name type="scientific">Terriglobus albidus</name>
    <dbReference type="NCBI Taxonomy" id="1592106"/>
    <lineage>
        <taxon>Bacteria</taxon>
        <taxon>Pseudomonadati</taxon>
        <taxon>Acidobacteriota</taxon>
        <taxon>Terriglobia</taxon>
        <taxon>Terriglobales</taxon>
        <taxon>Acidobacteriaceae</taxon>
        <taxon>Terriglobus</taxon>
    </lineage>
</organism>
<dbReference type="AlphaFoldDB" id="A0A5B9EI81"/>
<dbReference type="OrthoDB" id="9885499at2"/>
<accession>A0A5B9EI81</accession>